<organism evidence="2 3">
    <name type="scientific">Alkalilimnicola ehrlichii</name>
    <dbReference type="NCBI Taxonomy" id="351052"/>
    <lineage>
        <taxon>Bacteria</taxon>
        <taxon>Pseudomonadati</taxon>
        <taxon>Pseudomonadota</taxon>
        <taxon>Gammaproteobacteria</taxon>
        <taxon>Chromatiales</taxon>
        <taxon>Ectothiorhodospiraceae</taxon>
        <taxon>Alkalilimnicola</taxon>
    </lineage>
</organism>
<proteinExistence type="predicted"/>
<keyword evidence="1" id="KW-0732">Signal</keyword>
<evidence type="ECO:0000313" key="2">
    <source>
        <dbReference type="EMBL" id="RFA33891.1"/>
    </source>
</evidence>
<evidence type="ECO:0000256" key="1">
    <source>
        <dbReference type="SAM" id="SignalP"/>
    </source>
</evidence>
<name>A0A3E0WP16_9GAMM</name>
<evidence type="ECO:0000313" key="3">
    <source>
        <dbReference type="Proteomes" id="UP000256763"/>
    </source>
</evidence>
<dbReference type="AlphaFoldDB" id="A0A3E0WP16"/>
<feature type="chain" id="PRO_5017607559" evidence="1">
    <location>
        <begin position="21"/>
        <end position="115"/>
    </location>
</feature>
<protein>
    <submittedName>
        <fullName evidence="2">Uncharacterized protein</fullName>
    </submittedName>
</protein>
<comment type="caution">
    <text evidence="2">The sequence shown here is derived from an EMBL/GenBank/DDBJ whole genome shotgun (WGS) entry which is preliminary data.</text>
</comment>
<feature type="signal peptide" evidence="1">
    <location>
        <begin position="1"/>
        <end position="20"/>
    </location>
</feature>
<dbReference type="Proteomes" id="UP000256763">
    <property type="component" value="Unassembled WGS sequence"/>
</dbReference>
<dbReference type="RefSeq" id="WP_116303244.1">
    <property type="nucleotide sequence ID" value="NZ_NFZV01000019.1"/>
</dbReference>
<reference evidence="3" key="1">
    <citation type="submission" date="2017-05" db="EMBL/GenBank/DDBJ databases">
        <authorList>
            <person name="Sharma S."/>
            <person name="Sidhu C."/>
            <person name="Pinnaka A.K."/>
        </authorList>
    </citation>
    <scope>NUCLEOTIDE SEQUENCE [LARGE SCALE GENOMIC DNA]</scope>
    <source>
        <strain evidence="3">AK93</strain>
    </source>
</reference>
<gene>
    <name evidence="2" type="ORF">CAL65_16180</name>
</gene>
<dbReference type="EMBL" id="NFZW01000018">
    <property type="protein sequence ID" value="RFA33891.1"/>
    <property type="molecule type" value="Genomic_DNA"/>
</dbReference>
<sequence length="115" mass="11907">MKTKATALLVALLAASSASASDALDRHLIELGFLSAPVEQSMIVRNAGVQPQDAIEASAIEAGFLTLPATSSVATVQLQQHKSGMDILTENLLRNGFITPTLDTISVESGATATN</sequence>
<keyword evidence="3" id="KW-1185">Reference proteome</keyword>
<accession>A0A3E0WP16</accession>